<dbReference type="InterPro" id="IPR048528">
    <property type="entry name" value="Lamp2-like_luminal"/>
</dbReference>
<evidence type="ECO:0000256" key="2">
    <source>
        <dbReference type="ARBA" id="ARBA00004158"/>
    </source>
</evidence>
<dbReference type="Gene3D" id="2.40.160.110">
    <property type="match status" value="1"/>
</dbReference>
<organism evidence="26 27">
    <name type="scientific">Rhynocoris fuscipes</name>
    <dbReference type="NCBI Taxonomy" id="488301"/>
    <lineage>
        <taxon>Eukaryota</taxon>
        <taxon>Metazoa</taxon>
        <taxon>Ecdysozoa</taxon>
        <taxon>Arthropoda</taxon>
        <taxon>Hexapoda</taxon>
        <taxon>Insecta</taxon>
        <taxon>Pterygota</taxon>
        <taxon>Neoptera</taxon>
        <taxon>Paraneoptera</taxon>
        <taxon>Hemiptera</taxon>
        <taxon>Heteroptera</taxon>
        <taxon>Panheteroptera</taxon>
        <taxon>Cimicomorpha</taxon>
        <taxon>Reduviidae</taxon>
        <taxon>Harpactorinae</taxon>
        <taxon>Harpactorini</taxon>
        <taxon>Rhynocoris</taxon>
    </lineage>
</organism>
<evidence type="ECO:0000256" key="8">
    <source>
        <dbReference type="ARBA" id="ARBA00022753"/>
    </source>
</evidence>
<reference evidence="26 27" key="1">
    <citation type="submission" date="2022-12" db="EMBL/GenBank/DDBJ databases">
        <title>Chromosome-level genome assembly of true bugs.</title>
        <authorList>
            <person name="Ma L."/>
            <person name="Li H."/>
        </authorList>
    </citation>
    <scope>NUCLEOTIDE SEQUENCE [LARGE SCALE GENOMIC DNA]</scope>
    <source>
        <strain evidence="26">Lab_2022b</strain>
    </source>
</reference>
<comment type="subcellular location">
    <subcellularLocation>
        <location evidence="4">Cell projection</location>
        <location evidence="4">Dendrite</location>
    </subcellularLocation>
    <subcellularLocation>
        <location evidence="17">Cell projection</location>
        <location evidence="17">Growth cone membrane</location>
        <topology evidence="17">Single-pass type I membrane protein</topology>
    </subcellularLocation>
    <subcellularLocation>
        <location evidence="15">Cytoplasmic vesicle</location>
        <location evidence="15">Secretory vesicle</location>
        <location evidence="15">Synaptic vesicle membrane</location>
        <topology evidence="15">Single-pass type I membrane protein</topology>
    </subcellularLocation>
    <subcellularLocation>
        <location evidence="2">Early endosome membrane</location>
        <topology evidence="2">Single-pass type I membrane protein</topology>
    </subcellularLocation>
    <subcellularLocation>
        <location evidence="1">Endoplasmic reticulum-Golgi intermediate compartment membrane</location>
        <topology evidence="1">Single-pass type I membrane protein</topology>
    </subcellularLocation>
    <subcellularLocation>
        <location evidence="20">Membrane</location>
        <topology evidence="20">Single-pass type I membrane protein</topology>
    </subcellularLocation>
    <subcellularLocation>
        <location evidence="3">Recycling endosome</location>
    </subcellularLocation>
</comment>
<evidence type="ECO:0000313" key="26">
    <source>
        <dbReference type="EMBL" id="KAK9510578.1"/>
    </source>
</evidence>
<evidence type="ECO:0000256" key="12">
    <source>
        <dbReference type="ARBA" id="ARBA00023180"/>
    </source>
</evidence>
<evidence type="ECO:0000256" key="18">
    <source>
        <dbReference type="ARBA" id="ARBA00074379"/>
    </source>
</evidence>
<dbReference type="PANTHER" id="PTHR11506">
    <property type="entry name" value="LYSOSOME-ASSOCIATED MEMBRANE GLYCOPROTEIN"/>
    <property type="match status" value="1"/>
</dbReference>
<feature type="signal peptide" evidence="23">
    <location>
        <begin position="1"/>
        <end position="18"/>
    </location>
</feature>
<dbReference type="PANTHER" id="PTHR11506:SF35">
    <property type="entry name" value="LYSOSOME-ASSOCIATED MEMBRANE GLYCOPROTEIN 5"/>
    <property type="match status" value="1"/>
</dbReference>
<evidence type="ECO:0000256" key="23">
    <source>
        <dbReference type="SAM" id="SignalP"/>
    </source>
</evidence>
<evidence type="ECO:0000256" key="16">
    <source>
        <dbReference type="ARBA" id="ARBA00053950"/>
    </source>
</evidence>
<evidence type="ECO:0000256" key="22">
    <source>
        <dbReference type="SAM" id="Phobius"/>
    </source>
</evidence>
<dbReference type="Proteomes" id="UP001461498">
    <property type="component" value="Unassembled WGS sequence"/>
</dbReference>
<keyword evidence="12" id="KW-0325">Glycoprotein</keyword>
<evidence type="ECO:0000256" key="14">
    <source>
        <dbReference type="ARBA" id="ARBA00023329"/>
    </source>
</evidence>
<comment type="similarity">
    <text evidence="5 20">Belongs to the LAMP family.</text>
</comment>
<evidence type="ECO:0000256" key="13">
    <source>
        <dbReference type="ARBA" id="ARBA00023273"/>
    </source>
</evidence>
<dbReference type="Pfam" id="PF21222">
    <property type="entry name" value="Lamp2_2nd"/>
    <property type="match status" value="1"/>
</dbReference>
<evidence type="ECO:0000313" key="27">
    <source>
        <dbReference type="Proteomes" id="UP001461498"/>
    </source>
</evidence>
<comment type="function">
    <text evidence="16">Plays a role in short-term synaptic plasticity in a subset of GABAergic neurons in the brain.</text>
</comment>
<keyword evidence="13" id="KW-0966">Cell projection</keyword>
<evidence type="ECO:0000259" key="25">
    <source>
        <dbReference type="Pfam" id="PF21222"/>
    </source>
</evidence>
<gene>
    <name evidence="26" type="ORF">O3M35_005325</name>
</gene>
<proteinExistence type="inferred from homology"/>
<keyword evidence="11 20" id="KW-0472">Membrane</keyword>
<comment type="caution">
    <text evidence="20">Lacks conserved residue(s) required for the propagation of feature annotation.</text>
</comment>
<evidence type="ECO:0000256" key="1">
    <source>
        <dbReference type="ARBA" id="ARBA00004151"/>
    </source>
</evidence>
<dbReference type="InterPro" id="IPR048524">
    <property type="entry name" value="Lamp2-like_TM"/>
</dbReference>
<evidence type="ECO:0000256" key="10">
    <source>
        <dbReference type="ARBA" id="ARBA00023018"/>
    </source>
</evidence>
<dbReference type="PRINTS" id="PR00336">
    <property type="entry name" value="LYSASSOCTDMP"/>
</dbReference>
<dbReference type="GO" id="GO:0031902">
    <property type="term" value="C:late endosome membrane"/>
    <property type="evidence" value="ECO:0007669"/>
    <property type="project" value="TreeGrafter"/>
</dbReference>
<dbReference type="Pfam" id="PF01299">
    <property type="entry name" value="Lamp2-like_luminal"/>
    <property type="match status" value="1"/>
</dbReference>
<evidence type="ECO:0000256" key="15">
    <source>
        <dbReference type="ARBA" id="ARBA00029428"/>
    </source>
</evidence>
<evidence type="ECO:0000256" key="6">
    <source>
        <dbReference type="ARBA" id="ARBA00022692"/>
    </source>
</evidence>
<keyword evidence="6 20" id="KW-0812">Transmembrane</keyword>
<evidence type="ECO:0000256" key="17">
    <source>
        <dbReference type="ARBA" id="ARBA00060492"/>
    </source>
</evidence>
<evidence type="ECO:0000256" key="7">
    <source>
        <dbReference type="ARBA" id="ARBA00022729"/>
    </source>
</evidence>
<keyword evidence="14" id="KW-0968">Cytoplasmic vesicle</keyword>
<evidence type="ECO:0000256" key="4">
    <source>
        <dbReference type="ARBA" id="ARBA00004279"/>
    </source>
</evidence>
<feature type="chain" id="PRO_5043990729" description="Lysosome-associated membrane glycoprotein 5" evidence="23">
    <location>
        <begin position="19"/>
        <end position="301"/>
    </location>
</feature>
<evidence type="ECO:0000256" key="20">
    <source>
        <dbReference type="PROSITE-ProRule" id="PRU00740"/>
    </source>
</evidence>
<evidence type="ECO:0000259" key="24">
    <source>
        <dbReference type="Pfam" id="PF01299"/>
    </source>
</evidence>
<keyword evidence="8" id="KW-0967">Endosome</keyword>
<dbReference type="InterPro" id="IPR002000">
    <property type="entry name" value="Lysosome-assoc_membr_glycop"/>
</dbReference>
<evidence type="ECO:0000256" key="19">
    <source>
        <dbReference type="ARBA" id="ARBA00076257"/>
    </source>
</evidence>
<evidence type="ECO:0000256" key="5">
    <source>
        <dbReference type="ARBA" id="ARBA00009644"/>
    </source>
</evidence>
<dbReference type="GO" id="GO:0005765">
    <property type="term" value="C:lysosomal membrane"/>
    <property type="evidence" value="ECO:0007669"/>
    <property type="project" value="TreeGrafter"/>
</dbReference>
<evidence type="ECO:0000256" key="11">
    <source>
        <dbReference type="ARBA" id="ARBA00023136"/>
    </source>
</evidence>
<dbReference type="EMBL" id="JAPXFL010000002">
    <property type="protein sequence ID" value="KAK9510578.1"/>
    <property type="molecule type" value="Genomic_DNA"/>
</dbReference>
<dbReference type="GO" id="GO:0005886">
    <property type="term" value="C:plasma membrane"/>
    <property type="evidence" value="ECO:0007669"/>
    <property type="project" value="UniProtKB-SubCell"/>
</dbReference>
<keyword evidence="10" id="KW-0770">Synapse</keyword>
<dbReference type="AlphaFoldDB" id="A0AAW1DK32"/>
<accession>A0AAW1DK32</accession>
<feature type="compositionally biased region" description="Low complexity" evidence="21">
    <location>
        <begin position="64"/>
        <end position="101"/>
    </location>
</feature>
<feature type="domain" description="Lysosome-associated membrane glycoprotein 2-like luminal" evidence="24">
    <location>
        <begin position="106"/>
        <end position="246"/>
    </location>
</feature>
<feature type="region of interest" description="Disordered" evidence="21">
    <location>
        <begin position="41"/>
        <end position="105"/>
    </location>
</feature>
<keyword evidence="27" id="KW-1185">Reference proteome</keyword>
<protein>
    <recommendedName>
        <fullName evidence="18">Lysosome-associated membrane glycoprotein 5</fullName>
    </recommendedName>
    <alternativeName>
        <fullName evidence="19">Lysosome-associated membrane protein 5</fullName>
    </alternativeName>
</protein>
<evidence type="ECO:0000256" key="3">
    <source>
        <dbReference type="ARBA" id="ARBA00004172"/>
    </source>
</evidence>
<evidence type="ECO:0000256" key="21">
    <source>
        <dbReference type="SAM" id="MobiDB-lite"/>
    </source>
</evidence>
<comment type="caution">
    <text evidence="26">The sequence shown here is derived from an EMBL/GenBank/DDBJ whole genome shotgun (WGS) entry which is preliminary data.</text>
</comment>
<evidence type="ECO:0000256" key="9">
    <source>
        <dbReference type="ARBA" id="ARBA00022989"/>
    </source>
</evidence>
<dbReference type="GO" id="GO:0072594">
    <property type="term" value="P:establishment of protein localization to organelle"/>
    <property type="evidence" value="ECO:0007669"/>
    <property type="project" value="TreeGrafter"/>
</dbReference>
<feature type="transmembrane region" description="Helical" evidence="22">
    <location>
        <begin position="266"/>
        <end position="288"/>
    </location>
</feature>
<keyword evidence="9 22" id="KW-1133">Transmembrane helix</keyword>
<feature type="domain" description="Lysosome-associated membrane glycoprotein 2-like transmembrane" evidence="25">
    <location>
        <begin position="267"/>
        <end position="297"/>
    </location>
</feature>
<keyword evidence="7 23" id="KW-0732">Signal</keyword>
<dbReference type="PROSITE" id="PS51407">
    <property type="entry name" value="LAMP_3"/>
    <property type="match status" value="1"/>
</dbReference>
<name>A0AAW1DK32_9HEMI</name>
<sequence>MFMLKYSILLLHVVFIFGLETDGKPLENKPKLVEVPVIEPTKPSPSTTVAPPEKTTVISTTEAPTVTPPSNSTTQSTPKPTVAPTTTNPPVTTVLPSTTTTEAPKPKYWEVTGQDGIVCILAEMNIQLDLKPEKDVKDISIKVPKIAEANGTCGATEQTIVLSWENNSLSLNFKANKSLEHYYLDSVGVDIKKDNISVSFLKDNITMFETALNHTYACSYSDPLKAVKDNGTVQFSFSDIKLIAFKADNSTAFANIYACPSDAPDIVPIVVGCALTVLVVVVLIAYLVSRRRTQTRGYLSM</sequence>